<feature type="domain" description="Ig-like" evidence="4">
    <location>
        <begin position="17"/>
        <end position="131"/>
    </location>
</feature>
<dbReference type="InterPro" id="IPR003599">
    <property type="entry name" value="Ig_sub"/>
</dbReference>
<protein>
    <recommendedName>
        <fullName evidence="4">Ig-like domain-containing protein</fullName>
    </recommendedName>
</protein>
<feature type="domain" description="Ig-like" evidence="4">
    <location>
        <begin position="157"/>
        <end position="251"/>
    </location>
</feature>
<evidence type="ECO:0000259" key="4">
    <source>
        <dbReference type="PROSITE" id="PS50835"/>
    </source>
</evidence>
<accession>S4R9H1</accession>
<evidence type="ECO:0000256" key="2">
    <source>
        <dbReference type="ARBA" id="ARBA00023136"/>
    </source>
</evidence>
<dbReference type="STRING" id="7757.ENSPMAP00000001852"/>
<dbReference type="InterPro" id="IPR013783">
    <property type="entry name" value="Ig-like_fold"/>
</dbReference>
<keyword evidence="2" id="KW-0472">Membrane</keyword>
<dbReference type="SMART" id="SM00406">
    <property type="entry name" value="IGv"/>
    <property type="match status" value="2"/>
</dbReference>
<keyword evidence="3" id="KW-0393">Immunoglobulin domain</keyword>
<reference evidence="5" key="2">
    <citation type="submission" date="2025-09" db="UniProtKB">
        <authorList>
            <consortium name="Ensembl"/>
        </authorList>
    </citation>
    <scope>IDENTIFICATION</scope>
</reference>
<dbReference type="GO" id="GO:0050852">
    <property type="term" value="P:T cell receptor signaling pathway"/>
    <property type="evidence" value="ECO:0007669"/>
    <property type="project" value="TreeGrafter"/>
</dbReference>
<dbReference type="GeneTree" id="ENSGT00930000152923"/>
<dbReference type="PANTHER" id="PTHR24100">
    <property type="entry name" value="BUTYROPHILIN"/>
    <property type="match status" value="1"/>
</dbReference>
<dbReference type="SUPFAM" id="SSF48726">
    <property type="entry name" value="Immunoglobulin"/>
    <property type="match status" value="2"/>
</dbReference>
<reference evidence="5" key="1">
    <citation type="submission" date="2025-08" db="UniProtKB">
        <authorList>
            <consortium name="Ensembl"/>
        </authorList>
    </citation>
    <scope>IDENTIFICATION</scope>
</reference>
<comment type="subcellular location">
    <subcellularLocation>
        <location evidence="1">Membrane</location>
    </subcellularLocation>
</comment>
<evidence type="ECO:0000256" key="1">
    <source>
        <dbReference type="ARBA" id="ARBA00004370"/>
    </source>
</evidence>
<dbReference type="InterPro" id="IPR007110">
    <property type="entry name" value="Ig-like_dom"/>
</dbReference>
<proteinExistence type="predicted"/>
<dbReference type="Ensembl" id="ENSPMAT00000001862.1">
    <property type="protein sequence ID" value="ENSPMAP00000001852.1"/>
    <property type="gene ID" value="ENSPMAG00000001693.1"/>
</dbReference>
<dbReference type="PROSITE" id="PS50835">
    <property type="entry name" value="IG_LIKE"/>
    <property type="match status" value="2"/>
</dbReference>
<evidence type="ECO:0000313" key="5">
    <source>
        <dbReference type="Ensembl" id="ENSPMAP00000001852.1"/>
    </source>
</evidence>
<dbReference type="GO" id="GO:0005102">
    <property type="term" value="F:signaling receptor binding"/>
    <property type="evidence" value="ECO:0007669"/>
    <property type="project" value="TreeGrafter"/>
</dbReference>
<name>S4R9H1_PETMA</name>
<dbReference type="InterPro" id="IPR013106">
    <property type="entry name" value="Ig_V-set"/>
</dbReference>
<dbReference type="GO" id="GO:0009897">
    <property type="term" value="C:external side of plasma membrane"/>
    <property type="evidence" value="ECO:0007669"/>
    <property type="project" value="TreeGrafter"/>
</dbReference>
<dbReference type="SMART" id="SM00409">
    <property type="entry name" value="IG"/>
    <property type="match status" value="2"/>
</dbReference>
<dbReference type="HOGENOM" id="CLU_1075811_0_0_1"/>
<dbReference type="Gene3D" id="2.60.40.10">
    <property type="entry name" value="Immunoglobulins"/>
    <property type="match status" value="2"/>
</dbReference>
<dbReference type="Pfam" id="PF07686">
    <property type="entry name" value="V-set"/>
    <property type="match status" value="2"/>
</dbReference>
<evidence type="ECO:0000256" key="3">
    <source>
        <dbReference type="ARBA" id="ARBA00023319"/>
    </source>
</evidence>
<dbReference type="InterPro" id="IPR050504">
    <property type="entry name" value="IgSF_BTN/MOG"/>
</dbReference>
<dbReference type="InterPro" id="IPR036179">
    <property type="entry name" value="Ig-like_dom_sf"/>
</dbReference>
<sequence length="259" mass="29812">VGEEFHIVDKRFFHVFPGLATGQRYIGVTLADVGASATLGCQITDMSWNSSEAFQVTWIWAPRNSVRKKHVQILQQSKSEFHVQQYFQNRLTSVSKEGYKFGVFSLNISKVRREDSGNYTCHVKVNSATRSYVTHLFTDEGMELRSPGSQCTSLGDCSVANSFNIKPQKNRGVSWFLHGDKKQRSQLYFERFMYNSSLYKAHRYSERIEVPLKDFENSVFSLQIDNINKDDFGVYTCFVYDGGQIYERSVRLYSDKGES</sequence>
<dbReference type="AlphaFoldDB" id="S4R9H1"/>
<dbReference type="GO" id="GO:0001817">
    <property type="term" value="P:regulation of cytokine production"/>
    <property type="evidence" value="ECO:0007669"/>
    <property type="project" value="TreeGrafter"/>
</dbReference>
<organism evidence="5">
    <name type="scientific">Petromyzon marinus</name>
    <name type="common">Sea lamprey</name>
    <dbReference type="NCBI Taxonomy" id="7757"/>
    <lineage>
        <taxon>Eukaryota</taxon>
        <taxon>Metazoa</taxon>
        <taxon>Chordata</taxon>
        <taxon>Craniata</taxon>
        <taxon>Vertebrata</taxon>
        <taxon>Cyclostomata</taxon>
        <taxon>Hyperoartia</taxon>
        <taxon>Petromyzontiformes</taxon>
        <taxon>Petromyzontidae</taxon>
        <taxon>Petromyzon</taxon>
    </lineage>
</organism>